<evidence type="ECO:0000313" key="2">
    <source>
        <dbReference type="EMBL" id="MDP9832960.1"/>
    </source>
</evidence>
<feature type="transmembrane region" description="Helical" evidence="1">
    <location>
        <begin position="12"/>
        <end position="32"/>
    </location>
</feature>
<dbReference type="RefSeq" id="WP_307635088.1">
    <property type="nucleotide sequence ID" value="NZ_CP133407.1"/>
</dbReference>
<evidence type="ECO:0000256" key="1">
    <source>
        <dbReference type="SAM" id="Phobius"/>
    </source>
</evidence>
<organism evidence="2 3">
    <name type="scientific">Trueperella abortisuis</name>
    <dbReference type="NCBI Taxonomy" id="445930"/>
    <lineage>
        <taxon>Bacteria</taxon>
        <taxon>Bacillati</taxon>
        <taxon>Actinomycetota</taxon>
        <taxon>Actinomycetes</taxon>
        <taxon>Actinomycetales</taxon>
        <taxon>Actinomycetaceae</taxon>
        <taxon>Trueperella</taxon>
    </lineage>
</organism>
<protein>
    <recommendedName>
        <fullName evidence="4">PH domain-containing protein</fullName>
    </recommendedName>
</protein>
<sequence length="208" mass="21811">MDRGATIRSQPTWKNLCASVIVAAALGLVGFVASSDPVPAALLSIGGLSAGLVLFALPRLRITTSGIVVDNYATVVSIPWSQLKGATVQSSLVLIDQAGERVHVRGVVPRAGGAHRADFAQAYHHAQLGLGYEHADYALQSVPWQHGGTLVRRASEVAKAINDELDRPTFSRPTGLGDPISRHSNVWAIGVSVAAAVSISLGIGMIFF</sequence>
<gene>
    <name evidence="2" type="ORF">J2S45_001639</name>
</gene>
<keyword evidence="1" id="KW-0812">Transmembrane</keyword>
<accession>A0ABT9PJR8</accession>
<evidence type="ECO:0000313" key="3">
    <source>
        <dbReference type="Proteomes" id="UP001230145"/>
    </source>
</evidence>
<dbReference type="EMBL" id="JAUSQL010000001">
    <property type="protein sequence ID" value="MDP9832960.1"/>
    <property type="molecule type" value="Genomic_DNA"/>
</dbReference>
<feature type="transmembrane region" description="Helical" evidence="1">
    <location>
        <begin position="186"/>
        <end position="207"/>
    </location>
</feature>
<evidence type="ECO:0008006" key="4">
    <source>
        <dbReference type="Google" id="ProtNLM"/>
    </source>
</evidence>
<feature type="transmembrane region" description="Helical" evidence="1">
    <location>
        <begin position="38"/>
        <end position="57"/>
    </location>
</feature>
<keyword evidence="1" id="KW-0472">Membrane</keyword>
<name>A0ABT9PJR8_9ACTO</name>
<comment type="caution">
    <text evidence="2">The sequence shown here is derived from an EMBL/GenBank/DDBJ whole genome shotgun (WGS) entry which is preliminary data.</text>
</comment>
<keyword evidence="1" id="KW-1133">Transmembrane helix</keyword>
<dbReference type="Proteomes" id="UP001230145">
    <property type="component" value="Unassembled WGS sequence"/>
</dbReference>
<reference evidence="2 3" key="1">
    <citation type="submission" date="2023-07" db="EMBL/GenBank/DDBJ databases">
        <title>Sequencing the genomes of 1000 actinobacteria strains.</title>
        <authorList>
            <person name="Klenk H.-P."/>
        </authorList>
    </citation>
    <scope>NUCLEOTIDE SEQUENCE [LARGE SCALE GENOMIC DNA]</scope>
    <source>
        <strain evidence="2 3">DSM 19515</strain>
    </source>
</reference>
<keyword evidence="3" id="KW-1185">Reference proteome</keyword>
<proteinExistence type="predicted"/>